<dbReference type="EMBL" id="BGPR01027438">
    <property type="protein sequence ID" value="GBN97937.1"/>
    <property type="molecule type" value="Genomic_DNA"/>
</dbReference>
<evidence type="ECO:0000313" key="4">
    <source>
        <dbReference type="EMBL" id="GBN98003.1"/>
    </source>
</evidence>
<evidence type="ECO:0000313" key="3">
    <source>
        <dbReference type="EMBL" id="GBN97974.1"/>
    </source>
</evidence>
<keyword evidence="5" id="KW-1185">Reference proteome</keyword>
<evidence type="ECO:0000313" key="5">
    <source>
        <dbReference type="Proteomes" id="UP000499080"/>
    </source>
</evidence>
<dbReference type="AlphaFoldDB" id="A0A4Y2TBE9"/>
<proteinExistence type="predicted"/>
<evidence type="ECO:0000313" key="1">
    <source>
        <dbReference type="EMBL" id="GBN97937.1"/>
    </source>
</evidence>
<accession>A0A4Y2TBE9</accession>
<dbReference type="EMBL" id="BGPR01027450">
    <property type="protein sequence ID" value="GBN97974.1"/>
    <property type="molecule type" value="Genomic_DNA"/>
</dbReference>
<dbReference type="EMBL" id="BGPR01027477">
    <property type="protein sequence ID" value="GBN98003.1"/>
    <property type="molecule type" value="Genomic_DNA"/>
</dbReference>
<name>A0A4Y2TBE9_ARAVE</name>
<sequence length="173" mass="19666">MNNTMKNIVINIVNKYCYRYDALANIGQDSDIENIGETYISKEFPPTSLTIIINLIYFFTIYTVKNHLSNLVCVQKPMEHTNVSNNGPVNYSTNASVNHCKYVPPIVIDDPTNILTPLENFSKISNTTITGKMLLNNRLKIFPPTDDAHPAMQRQIKDEKSVHTLLNFVMKKS</sequence>
<protein>
    <submittedName>
        <fullName evidence="3">Uncharacterized protein</fullName>
    </submittedName>
</protein>
<comment type="caution">
    <text evidence="3">The sequence shown here is derived from an EMBL/GenBank/DDBJ whole genome shotgun (WGS) entry which is preliminary data.</text>
</comment>
<evidence type="ECO:0000313" key="2">
    <source>
        <dbReference type="EMBL" id="GBN97944.1"/>
    </source>
</evidence>
<dbReference type="Proteomes" id="UP000499080">
    <property type="component" value="Unassembled WGS sequence"/>
</dbReference>
<dbReference type="EMBL" id="BGPR01027444">
    <property type="protein sequence ID" value="GBN97944.1"/>
    <property type="molecule type" value="Genomic_DNA"/>
</dbReference>
<organism evidence="3 5">
    <name type="scientific">Araneus ventricosus</name>
    <name type="common">Orbweaver spider</name>
    <name type="synonym">Epeira ventricosa</name>
    <dbReference type="NCBI Taxonomy" id="182803"/>
    <lineage>
        <taxon>Eukaryota</taxon>
        <taxon>Metazoa</taxon>
        <taxon>Ecdysozoa</taxon>
        <taxon>Arthropoda</taxon>
        <taxon>Chelicerata</taxon>
        <taxon>Arachnida</taxon>
        <taxon>Araneae</taxon>
        <taxon>Araneomorphae</taxon>
        <taxon>Entelegynae</taxon>
        <taxon>Araneoidea</taxon>
        <taxon>Araneidae</taxon>
        <taxon>Araneus</taxon>
    </lineage>
</organism>
<reference evidence="3 5" key="1">
    <citation type="journal article" date="2019" name="Sci. Rep.">
        <title>Orb-weaving spider Araneus ventricosus genome elucidates the spidroin gene catalogue.</title>
        <authorList>
            <person name="Kono N."/>
            <person name="Nakamura H."/>
            <person name="Ohtoshi R."/>
            <person name="Moran D.A.P."/>
            <person name="Shinohara A."/>
            <person name="Yoshida Y."/>
            <person name="Fujiwara M."/>
            <person name="Mori M."/>
            <person name="Tomita M."/>
            <person name="Arakawa K."/>
        </authorList>
    </citation>
    <scope>NUCLEOTIDE SEQUENCE [LARGE SCALE GENOMIC DNA]</scope>
</reference>
<gene>
    <name evidence="1" type="ORF">AVEN_113570_1</name>
    <name evidence="4" type="ORF">AVEN_150286_1</name>
    <name evidence="2" type="ORF">AVEN_173059_1</name>
    <name evidence="3" type="ORF">AVEN_180344_1</name>
</gene>